<dbReference type="AlphaFoldDB" id="A0AAN9QJ89"/>
<name>A0AAN9QJ89_CANGL</name>
<evidence type="ECO:0000313" key="2">
    <source>
        <dbReference type="Proteomes" id="UP001367508"/>
    </source>
</evidence>
<organism evidence="1 2">
    <name type="scientific">Canavalia gladiata</name>
    <name type="common">Sword bean</name>
    <name type="synonym">Dolichos gladiatus</name>
    <dbReference type="NCBI Taxonomy" id="3824"/>
    <lineage>
        <taxon>Eukaryota</taxon>
        <taxon>Viridiplantae</taxon>
        <taxon>Streptophyta</taxon>
        <taxon>Embryophyta</taxon>
        <taxon>Tracheophyta</taxon>
        <taxon>Spermatophyta</taxon>
        <taxon>Magnoliopsida</taxon>
        <taxon>eudicotyledons</taxon>
        <taxon>Gunneridae</taxon>
        <taxon>Pentapetalae</taxon>
        <taxon>rosids</taxon>
        <taxon>fabids</taxon>
        <taxon>Fabales</taxon>
        <taxon>Fabaceae</taxon>
        <taxon>Papilionoideae</taxon>
        <taxon>50 kb inversion clade</taxon>
        <taxon>NPAAA clade</taxon>
        <taxon>indigoferoid/millettioid clade</taxon>
        <taxon>Phaseoleae</taxon>
        <taxon>Canavalia</taxon>
    </lineage>
</organism>
<dbReference type="EMBL" id="JAYMYQ010000004">
    <property type="protein sequence ID" value="KAK7337459.1"/>
    <property type="molecule type" value="Genomic_DNA"/>
</dbReference>
<comment type="caution">
    <text evidence="1">The sequence shown here is derived from an EMBL/GenBank/DDBJ whole genome shotgun (WGS) entry which is preliminary data.</text>
</comment>
<protein>
    <submittedName>
        <fullName evidence="1">Uncharacterized protein</fullName>
    </submittedName>
</protein>
<keyword evidence="2" id="KW-1185">Reference proteome</keyword>
<dbReference type="Proteomes" id="UP001367508">
    <property type="component" value="Unassembled WGS sequence"/>
</dbReference>
<gene>
    <name evidence="1" type="ORF">VNO77_18035</name>
</gene>
<reference evidence="1 2" key="1">
    <citation type="submission" date="2024-01" db="EMBL/GenBank/DDBJ databases">
        <title>The genomes of 5 underutilized Papilionoideae crops provide insights into root nodulation and disease resistanc.</title>
        <authorList>
            <person name="Jiang F."/>
        </authorList>
    </citation>
    <scope>NUCLEOTIDE SEQUENCE [LARGE SCALE GENOMIC DNA]</scope>
    <source>
        <strain evidence="1">LVBAO_FW01</strain>
        <tissue evidence="1">Leaves</tissue>
    </source>
</reference>
<evidence type="ECO:0000313" key="1">
    <source>
        <dbReference type="EMBL" id="KAK7337459.1"/>
    </source>
</evidence>
<accession>A0AAN9QJ89</accession>
<proteinExistence type="predicted"/>
<sequence length="74" mass="8569">MVYSPSRIRGNFEFHKDSNGQLKGNSTSKSYVFLCRRKRMQRVPLTSQLFSVSEVAAKQHNRHNLSKGIQHHDP</sequence>